<feature type="transmembrane region" description="Helical" evidence="7">
    <location>
        <begin position="257"/>
        <end position="277"/>
    </location>
</feature>
<evidence type="ECO:0000256" key="3">
    <source>
        <dbReference type="ARBA" id="ARBA00022475"/>
    </source>
</evidence>
<dbReference type="Proteomes" id="UP000469325">
    <property type="component" value="Unassembled WGS sequence"/>
</dbReference>
<accession>A0A6N7XM70</accession>
<evidence type="ECO:0000256" key="1">
    <source>
        <dbReference type="ARBA" id="ARBA00004651"/>
    </source>
</evidence>
<feature type="transmembrane region" description="Helical" evidence="7">
    <location>
        <begin position="324"/>
        <end position="340"/>
    </location>
</feature>
<feature type="transmembrane region" description="Helical" evidence="7">
    <location>
        <begin position="448"/>
        <end position="469"/>
    </location>
</feature>
<keyword evidence="9" id="KW-1185">Reference proteome</keyword>
<name>A0A6N7XM70_9ACTN</name>
<feature type="transmembrane region" description="Helical" evidence="7">
    <location>
        <begin position="117"/>
        <end position="137"/>
    </location>
</feature>
<dbReference type="GO" id="GO:0005886">
    <property type="term" value="C:plasma membrane"/>
    <property type="evidence" value="ECO:0007669"/>
    <property type="project" value="UniProtKB-SubCell"/>
</dbReference>
<feature type="transmembrane region" description="Helical" evidence="7">
    <location>
        <begin position="177"/>
        <end position="198"/>
    </location>
</feature>
<keyword evidence="4 7" id="KW-0812">Transmembrane</keyword>
<gene>
    <name evidence="8" type="ORF">FYJ68_04240</name>
</gene>
<evidence type="ECO:0000256" key="6">
    <source>
        <dbReference type="ARBA" id="ARBA00023136"/>
    </source>
</evidence>
<comment type="similarity">
    <text evidence="2">Belongs to the polysaccharide synthase family.</text>
</comment>
<dbReference type="Pfam" id="PF13440">
    <property type="entry name" value="Polysacc_synt_3"/>
    <property type="match status" value="1"/>
</dbReference>
<evidence type="ECO:0000256" key="2">
    <source>
        <dbReference type="ARBA" id="ARBA00007430"/>
    </source>
</evidence>
<dbReference type="EMBL" id="VUNC01000002">
    <property type="protein sequence ID" value="MST72318.1"/>
    <property type="molecule type" value="Genomic_DNA"/>
</dbReference>
<dbReference type="RefSeq" id="WP_154434275.1">
    <property type="nucleotide sequence ID" value="NZ_VUNC01000002.1"/>
</dbReference>
<evidence type="ECO:0000256" key="5">
    <source>
        <dbReference type="ARBA" id="ARBA00022989"/>
    </source>
</evidence>
<feature type="transmembrane region" description="Helical" evidence="7">
    <location>
        <begin position="50"/>
        <end position="75"/>
    </location>
</feature>
<feature type="transmembrane region" description="Helical" evidence="7">
    <location>
        <begin position="419"/>
        <end position="442"/>
    </location>
</feature>
<keyword evidence="5 7" id="KW-1133">Transmembrane helix</keyword>
<proteinExistence type="inferred from homology"/>
<evidence type="ECO:0000313" key="8">
    <source>
        <dbReference type="EMBL" id="MST72318.1"/>
    </source>
</evidence>
<dbReference type="InterPro" id="IPR050833">
    <property type="entry name" value="Poly_Biosynth_Transport"/>
</dbReference>
<comment type="subcellular location">
    <subcellularLocation>
        <location evidence="1">Cell membrane</location>
        <topology evidence="1">Multi-pass membrane protein</topology>
    </subcellularLocation>
</comment>
<evidence type="ECO:0000256" key="7">
    <source>
        <dbReference type="SAM" id="Phobius"/>
    </source>
</evidence>
<feature type="transmembrane region" description="Helical" evidence="7">
    <location>
        <begin position="210"/>
        <end position="231"/>
    </location>
</feature>
<feature type="transmembrane region" description="Helical" evidence="7">
    <location>
        <begin position="298"/>
        <end position="318"/>
    </location>
</feature>
<feature type="transmembrane region" description="Helical" evidence="7">
    <location>
        <begin position="360"/>
        <end position="381"/>
    </location>
</feature>
<keyword evidence="6 7" id="KW-0472">Membrane</keyword>
<protein>
    <submittedName>
        <fullName evidence="8">Lipopolysaccharide biosynthesis protein</fullName>
    </submittedName>
</protein>
<dbReference type="AlphaFoldDB" id="A0A6N7XM70"/>
<feature type="transmembrane region" description="Helical" evidence="7">
    <location>
        <begin position="149"/>
        <end position="171"/>
    </location>
</feature>
<evidence type="ECO:0000313" key="9">
    <source>
        <dbReference type="Proteomes" id="UP000469325"/>
    </source>
</evidence>
<feature type="transmembrane region" description="Helical" evidence="7">
    <location>
        <begin position="26"/>
        <end position="44"/>
    </location>
</feature>
<feature type="transmembrane region" description="Helical" evidence="7">
    <location>
        <begin position="87"/>
        <end position="111"/>
    </location>
</feature>
<dbReference type="PANTHER" id="PTHR30250">
    <property type="entry name" value="PST FAMILY PREDICTED COLANIC ACID TRANSPORTER"/>
    <property type="match status" value="1"/>
</dbReference>
<evidence type="ECO:0000256" key="4">
    <source>
        <dbReference type="ARBA" id="ARBA00022692"/>
    </source>
</evidence>
<dbReference type="CDD" id="cd13127">
    <property type="entry name" value="MATE_tuaB_like"/>
    <property type="match status" value="1"/>
</dbReference>
<organism evidence="8 9">
    <name type="scientific">Olsenella porci</name>
    <dbReference type="NCBI Taxonomy" id="2652279"/>
    <lineage>
        <taxon>Bacteria</taxon>
        <taxon>Bacillati</taxon>
        <taxon>Actinomycetota</taxon>
        <taxon>Coriobacteriia</taxon>
        <taxon>Coriobacteriales</taxon>
        <taxon>Atopobiaceae</taxon>
        <taxon>Olsenella</taxon>
    </lineage>
</organism>
<keyword evidence="3" id="KW-1003">Cell membrane</keyword>
<reference evidence="8 9" key="1">
    <citation type="submission" date="2019-08" db="EMBL/GenBank/DDBJ databases">
        <title>In-depth cultivation of the pig gut microbiome towards novel bacterial diversity and tailored functional studies.</title>
        <authorList>
            <person name="Wylensek D."/>
            <person name="Hitch T.C.A."/>
            <person name="Clavel T."/>
        </authorList>
    </citation>
    <scope>NUCLEOTIDE SEQUENCE [LARGE SCALE GENOMIC DNA]</scope>
    <source>
        <strain evidence="8 9">CA-Schmier-601-WT-1</strain>
    </source>
</reference>
<sequence length="484" mass="52188">MPRKFDLNVPSSSIKTASIAQMGSKIINVIVQLVITMVLARLLTPAEYGTVAVLTAFAGIFSILADGGIAAAIVQSQDLDEDDYRRLFFLSLLIGIVLTLGFCALSVGVAWFYGDAVYVPLGCLMSLGVLFNSLNMVPNGMLIKERKYNLIAVRLVVCTTVVGAVAILLAFLGFGCYAIVMNTVLTSLFILLWNLAGTRLKMSAGDVRGVVRKVGSFSAFNLGSSLIGWFANNADSLIVGKLFGAEELGYYNKAYNLYAYPLNILTIPITSTLLPFLAPLQGDRDALYRKFMGIFRRISFLSALCTAWMSVCAAEVIVILYGEIWVPAIPLLTTLSFAVYSRGINGSFGALLTAKGRSDLLMLSTGVNTVVTVGMIALGGVMGSVESLATCVSIAYNLEIIAPVLLCSKKCLDMGFWRFFSRLVPDIVSVLAVIGLSSLIPWDIQNVFLSAIVKTLFVGCAMVGIRVLLGELFWREGISTILPR</sequence>
<comment type="caution">
    <text evidence="8">The sequence shown here is derived from an EMBL/GenBank/DDBJ whole genome shotgun (WGS) entry which is preliminary data.</text>
</comment>
<feature type="transmembrane region" description="Helical" evidence="7">
    <location>
        <begin position="387"/>
        <end position="407"/>
    </location>
</feature>
<dbReference type="PANTHER" id="PTHR30250:SF10">
    <property type="entry name" value="LIPOPOLYSACCHARIDE BIOSYNTHESIS PROTEIN WZXC"/>
    <property type="match status" value="1"/>
</dbReference>